<dbReference type="GO" id="GO:0003677">
    <property type="term" value="F:DNA binding"/>
    <property type="evidence" value="ECO:0007669"/>
    <property type="project" value="InterPro"/>
</dbReference>
<evidence type="ECO:0000259" key="1">
    <source>
        <dbReference type="PROSITE" id="PS50943"/>
    </source>
</evidence>
<sequence>MINLPNCLTPSETARGMADNFKALRLQAGFKRSTLARKAGVSEASLKRFETTGMVSLQNLLLLALAVDRLSEFSDLFALAPASTLAELRAQTAAKIPKRGRR</sequence>
<dbReference type="CDD" id="cd00093">
    <property type="entry name" value="HTH_XRE"/>
    <property type="match status" value="1"/>
</dbReference>
<feature type="domain" description="HTH cro/C1-type" evidence="1">
    <location>
        <begin position="21"/>
        <end position="73"/>
    </location>
</feature>
<dbReference type="Gene3D" id="1.10.260.40">
    <property type="entry name" value="lambda repressor-like DNA-binding domains"/>
    <property type="match status" value="1"/>
</dbReference>
<dbReference type="SUPFAM" id="SSF47413">
    <property type="entry name" value="lambda repressor-like DNA-binding domains"/>
    <property type="match status" value="1"/>
</dbReference>
<evidence type="ECO:0000313" key="2">
    <source>
        <dbReference type="EMBL" id="VAW39586.1"/>
    </source>
</evidence>
<dbReference type="PROSITE" id="PS50943">
    <property type="entry name" value="HTH_CROC1"/>
    <property type="match status" value="1"/>
</dbReference>
<dbReference type="Pfam" id="PF01381">
    <property type="entry name" value="HTH_3"/>
    <property type="match status" value="1"/>
</dbReference>
<dbReference type="InterPro" id="IPR010982">
    <property type="entry name" value="Lambda_DNA-bd_dom_sf"/>
</dbReference>
<proteinExistence type="predicted"/>
<name>A0A3B0W4P2_9ZZZZ</name>
<accession>A0A3B0W4P2</accession>
<protein>
    <recommendedName>
        <fullName evidence="1">HTH cro/C1-type domain-containing protein</fullName>
    </recommendedName>
</protein>
<dbReference type="EMBL" id="UOEX01000289">
    <property type="protein sequence ID" value="VAW39586.1"/>
    <property type="molecule type" value="Genomic_DNA"/>
</dbReference>
<organism evidence="2">
    <name type="scientific">hydrothermal vent metagenome</name>
    <dbReference type="NCBI Taxonomy" id="652676"/>
    <lineage>
        <taxon>unclassified sequences</taxon>
        <taxon>metagenomes</taxon>
        <taxon>ecological metagenomes</taxon>
    </lineage>
</organism>
<reference evidence="2" key="1">
    <citation type="submission" date="2018-06" db="EMBL/GenBank/DDBJ databases">
        <authorList>
            <person name="Zhirakovskaya E."/>
        </authorList>
    </citation>
    <scope>NUCLEOTIDE SEQUENCE</scope>
</reference>
<dbReference type="InterPro" id="IPR001387">
    <property type="entry name" value="Cro/C1-type_HTH"/>
</dbReference>
<dbReference type="AlphaFoldDB" id="A0A3B0W4P2"/>
<gene>
    <name evidence="2" type="ORF">MNBD_DELTA03-952</name>
</gene>